<evidence type="ECO:0000256" key="1">
    <source>
        <dbReference type="SAM" id="Phobius"/>
    </source>
</evidence>
<keyword evidence="4" id="KW-1185">Reference proteome</keyword>
<feature type="domain" description="ABC transporter" evidence="2">
    <location>
        <begin position="19"/>
        <end position="238"/>
    </location>
</feature>
<dbReference type="InterPro" id="IPR027417">
    <property type="entry name" value="P-loop_NTPase"/>
</dbReference>
<evidence type="ECO:0000259" key="2">
    <source>
        <dbReference type="PROSITE" id="PS50893"/>
    </source>
</evidence>
<dbReference type="PANTHER" id="PTHR46743:SF2">
    <property type="entry name" value="TEICHOIC ACIDS EXPORT ATP-BINDING PROTEIN TAGH"/>
    <property type="match status" value="1"/>
</dbReference>
<dbReference type="Pfam" id="PF00005">
    <property type="entry name" value="ABC_tran"/>
    <property type="match status" value="1"/>
</dbReference>
<dbReference type="InterPro" id="IPR053989">
    <property type="entry name" value="TagH_SH3-like"/>
</dbReference>
<feature type="transmembrane region" description="Helical" evidence="1">
    <location>
        <begin position="280"/>
        <end position="303"/>
    </location>
</feature>
<dbReference type="EMBL" id="CP020773">
    <property type="protein sequence ID" value="ARJ50138.1"/>
    <property type="molecule type" value="Genomic_DNA"/>
</dbReference>
<dbReference type="InterPro" id="IPR053990">
    <property type="entry name" value="TagH_C"/>
</dbReference>
<evidence type="ECO:0000313" key="4">
    <source>
        <dbReference type="Proteomes" id="UP000242864"/>
    </source>
</evidence>
<sequence>MGSSIVLKMINVTHYYRNQKKQNVLKPFSYQPEDIELNNISLHIYEGEALGIIGEAESSKSLVGEILAGTVEPDKGRIARTTSLFYVNMNQKTVEDVAVVDYVKDVIQLFPYDPPEHKVTQIIKYAHLDDVQTSRVKDLTDAQYAQLLFSLARASEAKIVILSHILSRLDADFFEKAKAMYQDYVQREWSWITIDNDVDKIKAVSNYLAWISHGQLRKEGSINQVLPYFLSHQRDMASLKSTEEMHHFDEDWKRNRTRVPEMTYNFRRIERYQHAQPPVFLARIWTGSALFFVGMCIAGLFVFNNIGKVASAPLATQSTISKSNTDPYTEKLAYGIVKDKEVTLTAIEGNHAAIQLPRYAVASILGENKTTYKIEVDDKSYQADKDAFEYLNPAALYKEVERKQLEPFMKSNYLTSIDYFNSALHHNHKKVNETLVPEHEQRFVEPIVEQPIDMLFDDRNRLIGFTFPIVQQDKFKDEFKIKSDLWIGKTDSGYWVADLKNSKWIYIEL</sequence>
<dbReference type="KEGG" id="slz:B5P37_01780"/>
<dbReference type="Pfam" id="PF22096">
    <property type="entry name" value="TagH_C"/>
    <property type="match status" value="1"/>
</dbReference>
<dbReference type="PANTHER" id="PTHR46743">
    <property type="entry name" value="TEICHOIC ACIDS EXPORT ATP-BINDING PROTEIN TAGH"/>
    <property type="match status" value="1"/>
</dbReference>
<protein>
    <submittedName>
        <fullName evidence="3">Teichoic acid ABC transporter ATP-binding protein</fullName>
    </submittedName>
</protein>
<name>A0AAC9RMR5_9STAP</name>
<evidence type="ECO:0000313" key="3">
    <source>
        <dbReference type="EMBL" id="ARJ50138.1"/>
    </source>
</evidence>
<dbReference type="Gene3D" id="3.40.50.300">
    <property type="entry name" value="P-loop containing nucleotide triphosphate hydrolases"/>
    <property type="match status" value="1"/>
</dbReference>
<dbReference type="GO" id="GO:0016887">
    <property type="term" value="F:ATP hydrolysis activity"/>
    <property type="evidence" value="ECO:0007669"/>
    <property type="project" value="InterPro"/>
</dbReference>
<keyword evidence="1" id="KW-1133">Transmembrane helix</keyword>
<dbReference type="InterPro" id="IPR003439">
    <property type="entry name" value="ABC_transporter-like_ATP-bd"/>
</dbReference>
<keyword evidence="1" id="KW-0472">Membrane</keyword>
<dbReference type="Proteomes" id="UP000242864">
    <property type="component" value="Chromosome"/>
</dbReference>
<organism evidence="3 4">
    <name type="scientific">Staphylococcus lutrae</name>
    <dbReference type="NCBI Taxonomy" id="155085"/>
    <lineage>
        <taxon>Bacteria</taxon>
        <taxon>Bacillati</taxon>
        <taxon>Bacillota</taxon>
        <taxon>Bacilli</taxon>
        <taxon>Bacillales</taxon>
        <taxon>Staphylococcaceae</taxon>
        <taxon>Staphylococcus</taxon>
    </lineage>
</organism>
<keyword evidence="3" id="KW-0067">ATP-binding</keyword>
<dbReference type="GO" id="GO:0005524">
    <property type="term" value="F:ATP binding"/>
    <property type="evidence" value="ECO:0007669"/>
    <property type="project" value="UniProtKB-KW"/>
</dbReference>
<proteinExistence type="predicted"/>
<dbReference type="AlphaFoldDB" id="A0AAC9RMR5"/>
<reference evidence="3 4" key="1">
    <citation type="submission" date="2017-04" db="EMBL/GenBank/DDBJ databases">
        <authorList>
            <person name="Veseli I.A."/>
            <person name="Tang C."/>
            <person name="Pombert J.-F."/>
        </authorList>
    </citation>
    <scope>NUCLEOTIDE SEQUENCE [LARGE SCALE GENOMIC DNA]</scope>
    <source>
        <strain evidence="3 4">ATCC 700373</strain>
    </source>
</reference>
<accession>A0AAC9RMR5</accession>
<dbReference type="Pfam" id="PF22269">
    <property type="entry name" value="TagH_SH3-like"/>
    <property type="match status" value="1"/>
</dbReference>
<dbReference type="SUPFAM" id="SSF52540">
    <property type="entry name" value="P-loop containing nucleoside triphosphate hydrolases"/>
    <property type="match status" value="1"/>
</dbReference>
<keyword evidence="1" id="KW-0812">Transmembrane</keyword>
<keyword evidence="3" id="KW-0547">Nucleotide-binding</keyword>
<dbReference type="RefSeq" id="WP_085236473.1">
    <property type="nucleotide sequence ID" value="NZ_CP020773.1"/>
</dbReference>
<gene>
    <name evidence="3" type="ORF">B5P37_01780</name>
</gene>
<dbReference type="InterPro" id="IPR050683">
    <property type="entry name" value="Bact_Polysacc_Export_ATP-bd"/>
</dbReference>
<dbReference type="PROSITE" id="PS50893">
    <property type="entry name" value="ABC_TRANSPORTER_2"/>
    <property type="match status" value="1"/>
</dbReference>